<dbReference type="Pfam" id="PF13936">
    <property type="entry name" value="HTH_38"/>
    <property type="match status" value="1"/>
</dbReference>
<evidence type="ECO:0000259" key="2">
    <source>
        <dbReference type="Pfam" id="PF13936"/>
    </source>
</evidence>
<accession>A0ABS2FAW1</accession>
<sequence length="89" mass="9915">MYNQLTLAQRYTISTMRQNGFSLKAIADELNRIEEEAAISSGNPLPEKKRSANRQKKRKSTGDSRKSTACGISKKRKGPCIISLNMVQA</sequence>
<organism evidence="3 4">
    <name type="scientific">Bacteroides caecicola</name>
    <dbReference type="NCBI Taxonomy" id="1462569"/>
    <lineage>
        <taxon>Bacteria</taxon>
        <taxon>Pseudomonadati</taxon>
        <taxon>Bacteroidota</taxon>
        <taxon>Bacteroidia</taxon>
        <taxon>Bacteroidales</taxon>
        <taxon>Bacteroidaceae</taxon>
        <taxon>Bacteroides</taxon>
    </lineage>
</organism>
<gene>
    <name evidence="3" type="ORF">H6A24_13040</name>
</gene>
<protein>
    <submittedName>
        <fullName evidence="3">Helix-turn-helix domain-containing protein</fullName>
    </submittedName>
</protein>
<keyword evidence="4" id="KW-1185">Reference proteome</keyword>
<dbReference type="InterPro" id="IPR025246">
    <property type="entry name" value="IS30-like_HTH"/>
</dbReference>
<evidence type="ECO:0000256" key="1">
    <source>
        <dbReference type="SAM" id="MobiDB-lite"/>
    </source>
</evidence>
<dbReference type="Proteomes" id="UP000782117">
    <property type="component" value="Unassembled WGS sequence"/>
</dbReference>
<reference evidence="3 4" key="1">
    <citation type="journal article" date="2021" name="Sci. Rep.">
        <title>The distribution of antibiotic resistance genes in chicken gut microbiota commensals.</title>
        <authorList>
            <person name="Juricova H."/>
            <person name="Matiasovicova J."/>
            <person name="Kubasova T."/>
            <person name="Cejkova D."/>
            <person name="Rychlik I."/>
        </authorList>
    </citation>
    <scope>NUCLEOTIDE SEQUENCE [LARGE SCALE GENOMIC DNA]</scope>
    <source>
        <strain evidence="3 4">An768</strain>
    </source>
</reference>
<feature type="non-terminal residue" evidence="3">
    <location>
        <position position="89"/>
    </location>
</feature>
<dbReference type="RefSeq" id="WP_204501386.1">
    <property type="nucleotide sequence ID" value="NZ_JACJKJ010000025.1"/>
</dbReference>
<feature type="region of interest" description="Disordered" evidence="1">
    <location>
        <begin position="37"/>
        <end position="74"/>
    </location>
</feature>
<dbReference type="EMBL" id="JACJKJ010000025">
    <property type="protein sequence ID" value="MBM6807407.1"/>
    <property type="molecule type" value="Genomic_DNA"/>
</dbReference>
<evidence type="ECO:0000313" key="4">
    <source>
        <dbReference type="Proteomes" id="UP000782117"/>
    </source>
</evidence>
<comment type="caution">
    <text evidence="3">The sequence shown here is derived from an EMBL/GenBank/DDBJ whole genome shotgun (WGS) entry which is preliminary data.</text>
</comment>
<name>A0ABS2FAW1_9BACE</name>
<evidence type="ECO:0000313" key="3">
    <source>
        <dbReference type="EMBL" id="MBM6807407.1"/>
    </source>
</evidence>
<feature type="domain" description="Transposase IS30-like HTH" evidence="2">
    <location>
        <begin position="2"/>
        <end position="32"/>
    </location>
</feature>
<proteinExistence type="predicted"/>